<feature type="transmembrane region" description="Helical" evidence="6">
    <location>
        <begin position="301"/>
        <end position="321"/>
    </location>
</feature>
<feature type="transmembrane region" description="Helical" evidence="6">
    <location>
        <begin position="278"/>
        <end position="295"/>
    </location>
</feature>
<keyword evidence="10" id="KW-1185">Reference proteome</keyword>
<dbReference type="PANTHER" id="PTHR43124">
    <property type="entry name" value="PURINE EFFLUX PUMP PBUE"/>
    <property type="match status" value="1"/>
</dbReference>
<evidence type="ECO:0000256" key="2">
    <source>
        <dbReference type="ARBA" id="ARBA00022475"/>
    </source>
</evidence>
<dbReference type="GO" id="GO:0005886">
    <property type="term" value="C:plasma membrane"/>
    <property type="evidence" value="ECO:0007669"/>
    <property type="project" value="UniProtKB-SubCell"/>
</dbReference>
<feature type="transmembrane region" description="Helical" evidence="6">
    <location>
        <begin position="246"/>
        <end position="266"/>
    </location>
</feature>
<feature type="transmembrane region" description="Helical" evidence="6">
    <location>
        <begin position="71"/>
        <end position="93"/>
    </location>
</feature>
<feature type="signal peptide" evidence="7">
    <location>
        <begin position="1"/>
        <end position="23"/>
    </location>
</feature>
<dbReference type="InterPro" id="IPR036259">
    <property type="entry name" value="MFS_trans_sf"/>
</dbReference>
<feature type="transmembrane region" description="Helical" evidence="6">
    <location>
        <begin position="206"/>
        <end position="226"/>
    </location>
</feature>
<evidence type="ECO:0000256" key="4">
    <source>
        <dbReference type="ARBA" id="ARBA00022989"/>
    </source>
</evidence>
<evidence type="ECO:0000256" key="6">
    <source>
        <dbReference type="SAM" id="Phobius"/>
    </source>
</evidence>
<dbReference type="PROSITE" id="PS50850">
    <property type="entry name" value="MFS"/>
    <property type="match status" value="1"/>
</dbReference>
<feature type="transmembrane region" description="Helical" evidence="6">
    <location>
        <begin position="39"/>
        <end position="59"/>
    </location>
</feature>
<evidence type="ECO:0000256" key="1">
    <source>
        <dbReference type="ARBA" id="ARBA00004651"/>
    </source>
</evidence>
<accession>A0A2H3P3Q7</accession>
<evidence type="ECO:0000259" key="8">
    <source>
        <dbReference type="PROSITE" id="PS50850"/>
    </source>
</evidence>
<evidence type="ECO:0000313" key="10">
    <source>
        <dbReference type="Proteomes" id="UP000221024"/>
    </source>
</evidence>
<dbReference type="Proteomes" id="UP000221024">
    <property type="component" value="Unassembled WGS sequence"/>
</dbReference>
<dbReference type="GO" id="GO:0022857">
    <property type="term" value="F:transmembrane transporter activity"/>
    <property type="evidence" value="ECO:0007669"/>
    <property type="project" value="InterPro"/>
</dbReference>
<keyword evidence="7" id="KW-0732">Signal</keyword>
<feature type="transmembrane region" description="Helical" evidence="6">
    <location>
        <begin position="133"/>
        <end position="154"/>
    </location>
</feature>
<evidence type="ECO:0000256" key="7">
    <source>
        <dbReference type="SAM" id="SignalP"/>
    </source>
</evidence>
<reference evidence="9 10" key="1">
    <citation type="submission" date="2017-10" db="EMBL/GenBank/DDBJ databases">
        <title>Draft genome of Longimonas halophila.</title>
        <authorList>
            <person name="Goh K.M."/>
            <person name="Shamsir M.S."/>
            <person name="Lim S.W."/>
        </authorList>
    </citation>
    <scope>NUCLEOTIDE SEQUENCE [LARGE SCALE GENOMIC DNA]</scope>
    <source>
        <strain evidence="9 10">KCTC 42399</strain>
    </source>
</reference>
<keyword evidence="3 6" id="KW-0812">Transmembrane</keyword>
<feature type="chain" id="PRO_5013601636" evidence="7">
    <location>
        <begin position="24"/>
        <end position="398"/>
    </location>
</feature>
<dbReference type="CDD" id="cd17325">
    <property type="entry name" value="MFS_MdtG_SLC18_like"/>
    <property type="match status" value="1"/>
</dbReference>
<keyword evidence="4 6" id="KW-1133">Transmembrane helix</keyword>
<sequence length="398" mass="40715">MNLWSYNGAVLAACTLAFFATMAARLAISPVVPAMSAEFGVSNGAIGAALTGMWMAYALSQFPSGLLGDRLGERVVVLTAVVGTAITSGLLAIADGYALFFAAAVALGAMAGLHYSAATSLLTRTFRQTGTAIGIHSAGAPLAGVLTPVAAGTLGAMFGWRYAVAVGAMVAIPTALLFVKTVRDTPPSRPDTAVWTRIRVRPIAELLARPPILWTGALAFVGAFVWQATASFLPTFLVAHHGYTEAGAGVFFSAYFVVQGLGQPLVGGLSDRIGRYPAATLATTVGAVGYGLFVVGSSMEALVVATGCVGIAMSWGAALLPKFMDHLSADERGAGFGLIRTSYMVLGATGSVATGFAADVWGWGVAFAGLAMLLAGMSIVMLGAQHYYSAWVPVAAGE</sequence>
<dbReference type="PANTHER" id="PTHR43124:SF3">
    <property type="entry name" value="CHLORAMPHENICOL EFFLUX PUMP RV0191"/>
    <property type="match status" value="1"/>
</dbReference>
<feature type="transmembrane region" description="Helical" evidence="6">
    <location>
        <begin position="99"/>
        <end position="121"/>
    </location>
</feature>
<evidence type="ECO:0000256" key="5">
    <source>
        <dbReference type="ARBA" id="ARBA00023136"/>
    </source>
</evidence>
<feature type="domain" description="Major facilitator superfamily (MFS) profile" evidence="8">
    <location>
        <begin position="10"/>
        <end position="388"/>
    </location>
</feature>
<dbReference type="Gene3D" id="1.20.1250.20">
    <property type="entry name" value="MFS general substrate transporter like domains"/>
    <property type="match status" value="2"/>
</dbReference>
<feature type="transmembrane region" description="Helical" evidence="6">
    <location>
        <begin position="360"/>
        <end position="382"/>
    </location>
</feature>
<keyword evidence="2" id="KW-1003">Cell membrane</keyword>
<name>A0A2H3P3Q7_9BACT</name>
<proteinExistence type="predicted"/>
<dbReference type="Pfam" id="PF07690">
    <property type="entry name" value="MFS_1"/>
    <property type="match status" value="1"/>
</dbReference>
<protein>
    <submittedName>
        <fullName evidence="9">MFS transporter</fullName>
    </submittedName>
</protein>
<feature type="transmembrane region" description="Helical" evidence="6">
    <location>
        <begin position="160"/>
        <end position="179"/>
    </location>
</feature>
<dbReference type="InterPro" id="IPR011701">
    <property type="entry name" value="MFS"/>
</dbReference>
<dbReference type="SUPFAM" id="SSF103473">
    <property type="entry name" value="MFS general substrate transporter"/>
    <property type="match status" value="1"/>
</dbReference>
<keyword evidence="5 6" id="KW-0472">Membrane</keyword>
<evidence type="ECO:0000313" key="9">
    <source>
        <dbReference type="EMBL" id="PEN08902.1"/>
    </source>
</evidence>
<dbReference type="AlphaFoldDB" id="A0A2H3P3Q7"/>
<dbReference type="EMBL" id="PDEP01000002">
    <property type="protein sequence ID" value="PEN08902.1"/>
    <property type="molecule type" value="Genomic_DNA"/>
</dbReference>
<dbReference type="OrthoDB" id="9781156at2"/>
<dbReference type="RefSeq" id="WP_098061298.1">
    <property type="nucleotide sequence ID" value="NZ_PDEP01000002.1"/>
</dbReference>
<gene>
    <name evidence="9" type="ORF">CRI93_02705</name>
</gene>
<feature type="transmembrane region" description="Helical" evidence="6">
    <location>
        <begin position="333"/>
        <end position="354"/>
    </location>
</feature>
<dbReference type="InterPro" id="IPR020846">
    <property type="entry name" value="MFS_dom"/>
</dbReference>
<organism evidence="9 10">
    <name type="scientific">Longimonas halophila</name>
    <dbReference type="NCBI Taxonomy" id="1469170"/>
    <lineage>
        <taxon>Bacteria</taxon>
        <taxon>Pseudomonadati</taxon>
        <taxon>Rhodothermota</taxon>
        <taxon>Rhodothermia</taxon>
        <taxon>Rhodothermales</taxon>
        <taxon>Salisaetaceae</taxon>
        <taxon>Longimonas</taxon>
    </lineage>
</organism>
<dbReference type="InterPro" id="IPR050189">
    <property type="entry name" value="MFS_Efflux_Transporters"/>
</dbReference>
<evidence type="ECO:0000256" key="3">
    <source>
        <dbReference type="ARBA" id="ARBA00022692"/>
    </source>
</evidence>
<comment type="caution">
    <text evidence="9">The sequence shown here is derived from an EMBL/GenBank/DDBJ whole genome shotgun (WGS) entry which is preliminary data.</text>
</comment>
<comment type="subcellular location">
    <subcellularLocation>
        <location evidence="1">Cell membrane</location>
        <topology evidence="1">Multi-pass membrane protein</topology>
    </subcellularLocation>
</comment>